<evidence type="ECO:0000313" key="3">
    <source>
        <dbReference type="Proteomes" id="UP000724874"/>
    </source>
</evidence>
<gene>
    <name evidence="2" type="ORF">CPB84DRAFT_1756220</name>
</gene>
<comment type="caution">
    <text evidence="2">The sequence shown here is derived from an EMBL/GenBank/DDBJ whole genome shotgun (WGS) entry which is preliminary data.</text>
</comment>
<evidence type="ECO:0000256" key="1">
    <source>
        <dbReference type="SAM" id="SignalP"/>
    </source>
</evidence>
<feature type="chain" id="PRO_5040385752" description="FBD domain-containing protein" evidence="1">
    <location>
        <begin position="21"/>
        <end position="261"/>
    </location>
</feature>
<organism evidence="2 3">
    <name type="scientific">Gymnopilus junonius</name>
    <name type="common">Spectacular rustgill mushroom</name>
    <name type="synonym">Gymnopilus spectabilis subsp. junonius</name>
    <dbReference type="NCBI Taxonomy" id="109634"/>
    <lineage>
        <taxon>Eukaryota</taxon>
        <taxon>Fungi</taxon>
        <taxon>Dikarya</taxon>
        <taxon>Basidiomycota</taxon>
        <taxon>Agaricomycotina</taxon>
        <taxon>Agaricomycetes</taxon>
        <taxon>Agaricomycetidae</taxon>
        <taxon>Agaricales</taxon>
        <taxon>Agaricineae</taxon>
        <taxon>Hymenogastraceae</taxon>
        <taxon>Gymnopilus</taxon>
    </lineage>
</organism>
<keyword evidence="3" id="KW-1185">Reference proteome</keyword>
<feature type="signal peptide" evidence="1">
    <location>
        <begin position="1"/>
        <end position="20"/>
    </location>
</feature>
<protein>
    <recommendedName>
        <fullName evidence="4">FBD domain-containing protein</fullName>
    </recommendedName>
</protein>
<evidence type="ECO:0008006" key="4">
    <source>
        <dbReference type="Google" id="ProtNLM"/>
    </source>
</evidence>
<reference evidence="2" key="1">
    <citation type="submission" date="2020-11" db="EMBL/GenBank/DDBJ databases">
        <authorList>
            <consortium name="DOE Joint Genome Institute"/>
            <person name="Ahrendt S."/>
            <person name="Riley R."/>
            <person name="Andreopoulos W."/>
            <person name="LaButti K."/>
            <person name="Pangilinan J."/>
            <person name="Ruiz-duenas F.J."/>
            <person name="Barrasa J.M."/>
            <person name="Sanchez-Garcia M."/>
            <person name="Camarero S."/>
            <person name="Miyauchi S."/>
            <person name="Serrano A."/>
            <person name="Linde D."/>
            <person name="Babiker R."/>
            <person name="Drula E."/>
            <person name="Ayuso-Fernandez I."/>
            <person name="Pacheco R."/>
            <person name="Padilla G."/>
            <person name="Ferreira P."/>
            <person name="Barriuso J."/>
            <person name="Kellner H."/>
            <person name="Castanera R."/>
            <person name="Alfaro M."/>
            <person name="Ramirez L."/>
            <person name="Pisabarro A.G."/>
            <person name="Kuo A."/>
            <person name="Tritt A."/>
            <person name="Lipzen A."/>
            <person name="He G."/>
            <person name="Yan M."/>
            <person name="Ng V."/>
            <person name="Cullen D."/>
            <person name="Martin F."/>
            <person name="Rosso M.-N."/>
            <person name="Henrissat B."/>
            <person name="Hibbett D."/>
            <person name="Martinez A.T."/>
            <person name="Grigoriev I.V."/>
        </authorList>
    </citation>
    <scope>NUCLEOTIDE SEQUENCE</scope>
    <source>
        <strain evidence="2">AH 44721</strain>
    </source>
</reference>
<accession>A0A9P5N6P8</accession>
<dbReference type="EMBL" id="JADNYJ010000648">
    <property type="protein sequence ID" value="KAF8868447.1"/>
    <property type="molecule type" value="Genomic_DNA"/>
</dbReference>
<evidence type="ECO:0000313" key="2">
    <source>
        <dbReference type="EMBL" id="KAF8868447.1"/>
    </source>
</evidence>
<proteinExistence type="predicted"/>
<dbReference type="Proteomes" id="UP000724874">
    <property type="component" value="Unassembled WGS sequence"/>
</dbReference>
<dbReference type="AlphaFoldDB" id="A0A9P5N6P8"/>
<sequence>MKLTLLPHMFILALLKVLKASPSLKHLVIGQEPLTQLLRWRFDHSSYYYTFDLKWLLVNTDCPGSVILPLLEIFEWSPGLTSDETVLQFITGRIGTLSTSGVAALKCVQIMFSRGQEMDVLEEVKQYRSKKMKSELKRGPDKLLPSFGLNSQGCSISQSTGFVPYLIFENSDAGDWRQEVTLLEMSLKLMRQSLEVRHHETHSASRSESDLMVIYFCVVWLEKVQIWQPDGNMIGTQSADAVFIYRGSVVIQMSVFFTMKI</sequence>
<keyword evidence="1" id="KW-0732">Signal</keyword>
<name>A0A9P5N6P8_GYMJU</name>